<name>A0A816REE4_BRANA</name>
<evidence type="ECO:0000313" key="2">
    <source>
        <dbReference type="EMBL" id="CAF2074006.1"/>
    </source>
</evidence>
<dbReference type="AlphaFoldDB" id="A0A816REE4"/>
<protein>
    <submittedName>
        <fullName evidence="2">(rape) hypothetical protein</fullName>
    </submittedName>
</protein>
<sequence>MQRRVNSHVYYAPGVLLIKGSTHRQNYYTYRESFFGDALDGKRRRLRDGGGGRGGGATEEKWRIGEINGGDEERDGSIVAADEAEERLCSQLAELEVESLDQALSDQRQPWLRECYLPLTPATLLGGISELDRLNGEQIKEKPLLVHIHSIPSSAADRANNTERPLERRRMKVSITPTTLNEALRGLTLIIKLPTDTSNRLFLSRGEREHPATSSAQRGMV</sequence>
<gene>
    <name evidence="2" type="ORF">DARMORV10_C01P30710.1</name>
</gene>
<reference evidence="2" key="1">
    <citation type="submission" date="2021-01" db="EMBL/GenBank/DDBJ databases">
        <authorList>
            <consortium name="Genoscope - CEA"/>
            <person name="William W."/>
        </authorList>
    </citation>
    <scope>NUCLEOTIDE SEQUENCE</scope>
</reference>
<dbReference type="InterPro" id="IPR039282">
    <property type="entry name" value="LSU"/>
</dbReference>
<feature type="region of interest" description="Disordered" evidence="1">
    <location>
        <begin position="202"/>
        <end position="221"/>
    </location>
</feature>
<accession>A0A816REE4</accession>
<dbReference type="Pfam" id="PF24980">
    <property type="entry name" value="LSU"/>
    <property type="match status" value="1"/>
</dbReference>
<evidence type="ECO:0000256" key="1">
    <source>
        <dbReference type="SAM" id="MobiDB-lite"/>
    </source>
</evidence>
<proteinExistence type="predicted"/>
<organism evidence="2">
    <name type="scientific">Brassica napus</name>
    <name type="common">Rape</name>
    <dbReference type="NCBI Taxonomy" id="3708"/>
    <lineage>
        <taxon>Eukaryota</taxon>
        <taxon>Viridiplantae</taxon>
        <taxon>Streptophyta</taxon>
        <taxon>Embryophyta</taxon>
        <taxon>Tracheophyta</taxon>
        <taxon>Spermatophyta</taxon>
        <taxon>Magnoliopsida</taxon>
        <taxon>eudicotyledons</taxon>
        <taxon>Gunneridae</taxon>
        <taxon>Pentapetalae</taxon>
        <taxon>rosids</taxon>
        <taxon>malvids</taxon>
        <taxon>Brassicales</taxon>
        <taxon>Brassicaceae</taxon>
        <taxon>Brassiceae</taxon>
        <taxon>Brassica</taxon>
    </lineage>
</organism>
<feature type="non-terminal residue" evidence="2">
    <location>
        <position position="221"/>
    </location>
</feature>
<dbReference type="EMBL" id="HG994365">
    <property type="protein sequence ID" value="CAF2074006.1"/>
    <property type="molecule type" value="Genomic_DNA"/>
</dbReference>
<dbReference type="GO" id="GO:0098869">
    <property type="term" value="P:cellular oxidant detoxification"/>
    <property type="evidence" value="ECO:0007669"/>
    <property type="project" value="InterPro"/>
</dbReference>
<feature type="compositionally biased region" description="Polar residues" evidence="1">
    <location>
        <begin position="212"/>
        <end position="221"/>
    </location>
</feature>
<dbReference type="Proteomes" id="UP001295469">
    <property type="component" value="Chromosome C01"/>
</dbReference>